<evidence type="ECO:0000259" key="4">
    <source>
        <dbReference type="SMART" id="SM00062"/>
    </source>
</evidence>
<keyword evidence="6" id="KW-1185">Reference proteome</keyword>
<dbReference type="KEGG" id="otk:C6570_03060"/>
<name>A0A2S0MBR1_9BURK</name>
<protein>
    <submittedName>
        <fullName evidence="5">Amino acid ABC transporter substrate-binding protein</fullName>
    </submittedName>
</protein>
<keyword evidence="3" id="KW-0732">Signal</keyword>
<reference evidence="5 6" key="1">
    <citation type="submission" date="2018-03" db="EMBL/GenBank/DDBJ databases">
        <title>Genome sequencing of Ottowia sp.</title>
        <authorList>
            <person name="Kim S.-J."/>
            <person name="Heo J."/>
            <person name="Kwon S.-W."/>
        </authorList>
    </citation>
    <scope>NUCLEOTIDE SEQUENCE [LARGE SCALE GENOMIC DNA]</scope>
    <source>
        <strain evidence="5 6">KADR8-3</strain>
    </source>
</reference>
<dbReference type="PANTHER" id="PTHR30085">
    <property type="entry name" value="AMINO ACID ABC TRANSPORTER PERMEASE"/>
    <property type="match status" value="1"/>
</dbReference>
<dbReference type="InterPro" id="IPR051455">
    <property type="entry name" value="Bact_solute-bind_prot3"/>
</dbReference>
<evidence type="ECO:0000313" key="6">
    <source>
        <dbReference type="Proteomes" id="UP000239709"/>
    </source>
</evidence>
<dbReference type="EMBL" id="CP027666">
    <property type="protein sequence ID" value="AVO33345.1"/>
    <property type="molecule type" value="Genomic_DNA"/>
</dbReference>
<accession>A0A2S0MBR1</accession>
<dbReference type="GO" id="GO:0006865">
    <property type="term" value="P:amino acid transport"/>
    <property type="evidence" value="ECO:0007669"/>
    <property type="project" value="TreeGrafter"/>
</dbReference>
<feature type="domain" description="Solute-binding protein family 3/N-terminal" evidence="4">
    <location>
        <begin position="36"/>
        <end position="265"/>
    </location>
</feature>
<evidence type="ECO:0000313" key="5">
    <source>
        <dbReference type="EMBL" id="AVO33345.1"/>
    </source>
</evidence>
<dbReference type="AlphaFoldDB" id="A0A2S0MBR1"/>
<comment type="similarity">
    <text evidence="1">Belongs to the bacterial solute-binding protein 3 family.</text>
</comment>
<dbReference type="Proteomes" id="UP000239709">
    <property type="component" value="Chromosome"/>
</dbReference>
<dbReference type="RefSeq" id="WP_106701908.1">
    <property type="nucleotide sequence ID" value="NZ_CP027666.1"/>
</dbReference>
<organism evidence="5 6">
    <name type="scientific">Ottowia oryzae</name>
    <dbReference type="NCBI Taxonomy" id="2109914"/>
    <lineage>
        <taxon>Bacteria</taxon>
        <taxon>Pseudomonadati</taxon>
        <taxon>Pseudomonadota</taxon>
        <taxon>Betaproteobacteria</taxon>
        <taxon>Burkholderiales</taxon>
        <taxon>Comamonadaceae</taxon>
        <taxon>Ottowia</taxon>
    </lineage>
</organism>
<dbReference type="InterPro" id="IPR001638">
    <property type="entry name" value="Solute-binding_3/MltF_N"/>
</dbReference>
<dbReference type="Gene3D" id="3.40.190.10">
    <property type="entry name" value="Periplasmic binding protein-like II"/>
    <property type="match status" value="2"/>
</dbReference>
<gene>
    <name evidence="5" type="ORF">C6570_03060</name>
</gene>
<dbReference type="SUPFAM" id="SSF53850">
    <property type="entry name" value="Periplasmic binding protein-like II"/>
    <property type="match status" value="1"/>
</dbReference>
<sequence length="298" mass="32847">MPYRFSRWLALPVSTVVFAFNVHAGPVLDRIQSTQTLTIGYRANSAPISYEEKGRVIGYAIDVCQRVAALLQQQLKLPKLAVRYVPLTSAERIPALQDGRIDLECAGTTNTKARREQAAFGLTYFYAGASVLVRDGEGIGGLNDLRGKTLAAVKGTTGQQVVEMRERDGRAGWKLALFDNTRAAVQALEQGKVDAVIQDNIQLVPLARQSGKKLVLAGQPLSIEPLAPMFARNDAELAEGVLAAMRQIYRDGEMAALYERWFLKPLPGRTFGLDLKLSPLLNDNFRRPSSYVTDWVVL</sequence>
<evidence type="ECO:0000256" key="2">
    <source>
        <dbReference type="ARBA" id="ARBA00022448"/>
    </source>
</evidence>
<dbReference type="Pfam" id="PF00497">
    <property type="entry name" value="SBP_bac_3"/>
    <property type="match status" value="1"/>
</dbReference>
<evidence type="ECO:0000256" key="1">
    <source>
        <dbReference type="ARBA" id="ARBA00010333"/>
    </source>
</evidence>
<keyword evidence="2" id="KW-0813">Transport</keyword>
<dbReference type="GO" id="GO:0005576">
    <property type="term" value="C:extracellular region"/>
    <property type="evidence" value="ECO:0007669"/>
    <property type="project" value="TreeGrafter"/>
</dbReference>
<dbReference type="SMART" id="SM00062">
    <property type="entry name" value="PBPb"/>
    <property type="match status" value="1"/>
</dbReference>
<proteinExistence type="inferred from homology"/>
<dbReference type="GO" id="GO:0030288">
    <property type="term" value="C:outer membrane-bounded periplasmic space"/>
    <property type="evidence" value="ECO:0007669"/>
    <property type="project" value="TreeGrafter"/>
</dbReference>
<dbReference type="OrthoDB" id="7240770at2"/>
<dbReference type="CDD" id="cd13688">
    <property type="entry name" value="PBP2_GltI_DEBP"/>
    <property type="match status" value="1"/>
</dbReference>
<dbReference type="PANTHER" id="PTHR30085:SF2">
    <property type="entry name" value="GLUTAMATE_ASPARTATE IMPORT SOLUTE-BINDING PROTEIN"/>
    <property type="match status" value="1"/>
</dbReference>
<evidence type="ECO:0000256" key="3">
    <source>
        <dbReference type="ARBA" id="ARBA00022729"/>
    </source>
</evidence>